<accession>A0ABS2SSD7</accession>
<protein>
    <submittedName>
        <fullName evidence="2">Uncharacterized protein</fullName>
    </submittedName>
</protein>
<feature type="transmembrane region" description="Helical" evidence="1">
    <location>
        <begin position="31"/>
        <end position="51"/>
    </location>
</feature>
<feature type="transmembrane region" description="Helical" evidence="1">
    <location>
        <begin position="7"/>
        <end position="25"/>
    </location>
</feature>
<evidence type="ECO:0000256" key="1">
    <source>
        <dbReference type="SAM" id="Phobius"/>
    </source>
</evidence>
<name>A0ABS2SSD7_9BACI</name>
<organism evidence="2 3">
    <name type="scientific">Shouchella xiaoxiensis</name>
    <dbReference type="NCBI Taxonomy" id="766895"/>
    <lineage>
        <taxon>Bacteria</taxon>
        <taxon>Bacillati</taxon>
        <taxon>Bacillota</taxon>
        <taxon>Bacilli</taxon>
        <taxon>Bacillales</taxon>
        <taxon>Bacillaceae</taxon>
        <taxon>Shouchella</taxon>
    </lineage>
</organism>
<evidence type="ECO:0000313" key="3">
    <source>
        <dbReference type="Proteomes" id="UP001179280"/>
    </source>
</evidence>
<proteinExistence type="predicted"/>
<dbReference type="Proteomes" id="UP001179280">
    <property type="component" value="Unassembled WGS sequence"/>
</dbReference>
<keyword evidence="3" id="KW-1185">Reference proteome</keyword>
<keyword evidence="1" id="KW-0812">Transmembrane</keyword>
<dbReference type="EMBL" id="JAFBCV010000003">
    <property type="protein sequence ID" value="MBM7837911.1"/>
    <property type="molecule type" value="Genomic_DNA"/>
</dbReference>
<keyword evidence="1" id="KW-1133">Transmembrane helix</keyword>
<evidence type="ECO:0000313" key="2">
    <source>
        <dbReference type="EMBL" id="MBM7837911.1"/>
    </source>
</evidence>
<sequence length="58" mass="6868">MVKTRFVAHLFWIITMLLAFSAVFIQDNVYLLIGIVVCVLLTICFYTIHWYKTKKENV</sequence>
<comment type="caution">
    <text evidence="2">The sequence shown here is derived from an EMBL/GenBank/DDBJ whole genome shotgun (WGS) entry which is preliminary data.</text>
</comment>
<gene>
    <name evidence="2" type="ORF">JOC54_001142</name>
</gene>
<reference evidence="2" key="1">
    <citation type="submission" date="2021-01" db="EMBL/GenBank/DDBJ databases">
        <title>Genomic Encyclopedia of Type Strains, Phase IV (KMG-IV): sequencing the most valuable type-strain genomes for metagenomic binning, comparative biology and taxonomic classification.</title>
        <authorList>
            <person name="Goeker M."/>
        </authorList>
    </citation>
    <scope>NUCLEOTIDE SEQUENCE</scope>
    <source>
        <strain evidence="2">DSM 21943</strain>
    </source>
</reference>
<keyword evidence="1" id="KW-0472">Membrane</keyword>